<reference evidence="1" key="1">
    <citation type="submission" date="2023-06" db="EMBL/GenBank/DDBJ databases">
        <title>Comparative genomics of Bacillaceae isolates and their secondary metabolite potential.</title>
        <authorList>
            <person name="Song L."/>
            <person name="Nielsen L.J."/>
            <person name="Mohite O."/>
            <person name="Xu X."/>
            <person name="Weber T."/>
            <person name="Kovacs A.T."/>
        </authorList>
    </citation>
    <scope>NUCLEOTIDE SEQUENCE</scope>
    <source>
        <strain evidence="1">D8_B_37</strain>
    </source>
</reference>
<evidence type="ECO:0000313" key="1">
    <source>
        <dbReference type="EMBL" id="MDM5451037.1"/>
    </source>
</evidence>
<dbReference type="RefSeq" id="WP_289319204.1">
    <property type="nucleotide sequence ID" value="NZ_JAUCEY010000007.1"/>
</dbReference>
<evidence type="ECO:0000313" key="2">
    <source>
        <dbReference type="Proteomes" id="UP001234602"/>
    </source>
</evidence>
<dbReference type="AlphaFoldDB" id="A0AAW7IGN0"/>
<dbReference type="EMBL" id="JAUCEY010000007">
    <property type="protein sequence ID" value="MDM5451037.1"/>
    <property type="molecule type" value="Genomic_DNA"/>
</dbReference>
<proteinExistence type="predicted"/>
<organism evidence="1 2">
    <name type="scientific">Peribacillus simplex</name>
    <dbReference type="NCBI Taxonomy" id="1478"/>
    <lineage>
        <taxon>Bacteria</taxon>
        <taxon>Bacillati</taxon>
        <taxon>Bacillota</taxon>
        <taxon>Bacilli</taxon>
        <taxon>Bacillales</taxon>
        <taxon>Bacillaceae</taxon>
        <taxon>Peribacillus</taxon>
    </lineage>
</organism>
<accession>A0AAW7IGN0</accession>
<protein>
    <submittedName>
        <fullName evidence="1">Uncharacterized protein</fullName>
    </submittedName>
</protein>
<gene>
    <name evidence="1" type="ORF">QUF89_02090</name>
</gene>
<name>A0AAW7IGN0_9BACI</name>
<comment type="caution">
    <text evidence="1">The sequence shown here is derived from an EMBL/GenBank/DDBJ whole genome shotgun (WGS) entry which is preliminary data.</text>
</comment>
<dbReference type="Proteomes" id="UP001234602">
    <property type="component" value="Unassembled WGS sequence"/>
</dbReference>
<sequence>MARKKQKNLNIDEHILQDFEKIANRKKQQHNTEVEELMKAYIARDGQLLFDDLYAPRIAHTVTKAVDDQIDRLAKMIYQTQKDATAALYSSPVFHIEMLKGVEEIIETHLDPRLLNQNRPKVSTKFSFNHNGKLAVKNLRKMATVDHQENRKQKES</sequence>